<reference evidence="1 2" key="1">
    <citation type="journal article" date="2009" name="J. Bacteriol.">
        <title>Genome sequences of three Agrobacterium biovars help elucidate the evolution of multichromosome genomes in bacteria.</title>
        <authorList>
            <person name="Slater S.C."/>
            <person name="Goldman B.S."/>
            <person name="Goodner B."/>
            <person name="Setubal J.C."/>
            <person name="Farrand S.K."/>
            <person name="Nester E.W."/>
            <person name="Burr T.J."/>
            <person name="Banta L."/>
            <person name="Dickerman A.W."/>
            <person name="Paulsen I."/>
            <person name="Otten L."/>
            <person name="Suen G."/>
            <person name="Welch R."/>
            <person name="Almeida N.F."/>
            <person name="Arnold F."/>
            <person name="Burton O.T."/>
            <person name="Du Z."/>
            <person name="Ewing A."/>
            <person name="Godsy E."/>
            <person name="Heisel S."/>
            <person name="Houmiel K.L."/>
            <person name="Jhaveri J."/>
            <person name="Lu J."/>
            <person name="Miller N.M."/>
            <person name="Norton S."/>
            <person name="Chen Q."/>
            <person name="Phoolcharoen W."/>
            <person name="Ohlin V."/>
            <person name="Ondrusek D."/>
            <person name="Pride N."/>
            <person name="Stricklin S.L."/>
            <person name="Sun J."/>
            <person name="Wheeler C."/>
            <person name="Wilson L."/>
            <person name="Zhu H."/>
            <person name="Wood D.W."/>
        </authorList>
    </citation>
    <scope>NUCLEOTIDE SEQUENCE [LARGE SCALE GENOMIC DNA]</scope>
    <source>
        <strain evidence="2">K84 / ATCC BAA-868</strain>
        <plasmid evidence="1 2">pAtK84c</plasmid>
    </source>
</reference>
<accession>B9JPQ4</accession>
<evidence type="ECO:0008006" key="3">
    <source>
        <dbReference type="Google" id="ProtNLM"/>
    </source>
</evidence>
<keyword evidence="1" id="KW-0614">Plasmid</keyword>
<dbReference type="Proteomes" id="UP000001600">
    <property type="component" value="Plasmid pAtK84c"/>
</dbReference>
<dbReference type="AlphaFoldDB" id="B9JPQ4"/>
<organism evidence="1 2">
    <name type="scientific">Rhizobium rhizogenes (strain K84 / ATCC BAA-868)</name>
    <name type="common">Agrobacterium radiobacter</name>
    <dbReference type="NCBI Taxonomy" id="311403"/>
    <lineage>
        <taxon>Bacteria</taxon>
        <taxon>Pseudomonadati</taxon>
        <taxon>Pseudomonadota</taxon>
        <taxon>Alphaproteobacteria</taxon>
        <taxon>Hyphomicrobiales</taxon>
        <taxon>Rhizobiaceae</taxon>
        <taxon>Rhizobium/Agrobacterium group</taxon>
        <taxon>Rhizobium</taxon>
    </lineage>
</organism>
<dbReference type="KEGG" id="ara:Arad_12045"/>
<dbReference type="HOGENOM" id="CLU_067089_1_0_5"/>
<dbReference type="EMBL" id="CP000631">
    <property type="protein sequence ID" value="ACM31123.1"/>
    <property type="molecule type" value="Genomic_DNA"/>
</dbReference>
<evidence type="ECO:0000313" key="1">
    <source>
        <dbReference type="EMBL" id="ACM31123.1"/>
    </source>
</evidence>
<protein>
    <recommendedName>
        <fullName evidence="3">Abi-like protein</fullName>
    </recommendedName>
</protein>
<evidence type="ECO:0000313" key="2">
    <source>
        <dbReference type="Proteomes" id="UP000001600"/>
    </source>
</evidence>
<geneLocation type="plasmid" evidence="1 2">
    <name>pAtK84c</name>
</geneLocation>
<proteinExistence type="predicted"/>
<gene>
    <name evidence="1" type="ordered locus">Arad_12045</name>
</gene>
<sequence length="249" mass="28033">MQSRDQPGDTHSIWHIPIQNSSFFLTPMPLIDILSADRFSTYLLWANNDVALAERLYSYNVQLSADFYSSLHMLEIALRNRCDAVLTTAHGAAWFDSPTVLKESYQRQCIKEARALLLREGKSASHGQMIAELNFGFWSSLFGRSSNHLWGILRPIFNTGGLQRATIAQKLRDLRRLRNRIAHYEPILAQPLTALHADVLNLTSWMSVEAAAWITTHSNVAYSATMLIIPDPVNGQSVFDMALIGHVPI</sequence>
<name>B9JPQ4_RHIR8</name>